<comment type="caution">
    <text evidence="9">The sequence shown here is derived from an EMBL/GenBank/DDBJ whole genome shotgun (WGS) entry which is preliminary data.</text>
</comment>
<dbReference type="AlphaFoldDB" id="A0A9P7A5D6"/>
<keyword evidence="3 7" id="KW-0489">Methyltransferase</keyword>
<comment type="catalytic activity">
    <reaction evidence="6 7">
        <text>L-arginyl-[protein] + 2 S-adenosyl-L-methionine = N(omega),N(omega)'-dimethyl-L-arginyl-[protein] + 2 S-adenosyl-L-homocysteine + 2 H(+)</text>
        <dbReference type="Rhea" id="RHEA:48108"/>
        <dbReference type="Rhea" id="RHEA-COMP:10532"/>
        <dbReference type="Rhea" id="RHEA-COMP:11992"/>
        <dbReference type="ChEBI" id="CHEBI:15378"/>
        <dbReference type="ChEBI" id="CHEBI:29965"/>
        <dbReference type="ChEBI" id="CHEBI:57856"/>
        <dbReference type="ChEBI" id="CHEBI:59789"/>
        <dbReference type="ChEBI" id="CHEBI:88221"/>
        <dbReference type="EC" id="2.1.1.320"/>
    </reaction>
</comment>
<keyword evidence="5 7" id="KW-0496">Mitochondrion</keyword>
<evidence type="ECO:0000256" key="2">
    <source>
        <dbReference type="ARBA" id="ARBA00005891"/>
    </source>
</evidence>
<dbReference type="InterPro" id="IPR003788">
    <property type="entry name" value="NDUFAF7"/>
</dbReference>
<comment type="subcellular location">
    <subcellularLocation>
        <location evidence="1 7">Mitochondrion</location>
    </subcellularLocation>
</comment>
<dbReference type="GO" id="GO:0032981">
    <property type="term" value="P:mitochondrial respiratory chain complex I assembly"/>
    <property type="evidence" value="ECO:0007669"/>
    <property type="project" value="TreeGrafter"/>
</dbReference>
<accession>A0A9P7A5D6</accession>
<evidence type="ECO:0000256" key="6">
    <source>
        <dbReference type="ARBA" id="ARBA00048612"/>
    </source>
</evidence>
<keyword evidence="4 7" id="KW-0808">Transferase</keyword>
<dbReference type="SUPFAM" id="SSF53335">
    <property type="entry name" value="S-adenosyl-L-methionine-dependent methyltransferases"/>
    <property type="match status" value="1"/>
</dbReference>
<dbReference type="GO" id="GO:0032259">
    <property type="term" value="P:methylation"/>
    <property type="evidence" value="ECO:0007669"/>
    <property type="project" value="UniProtKB-KW"/>
</dbReference>
<evidence type="ECO:0000256" key="7">
    <source>
        <dbReference type="RuleBase" id="RU364114"/>
    </source>
</evidence>
<organism evidence="9 10">
    <name type="scientific">Suillus placidus</name>
    <dbReference type="NCBI Taxonomy" id="48579"/>
    <lineage>
        <taxon>Eukaryota</taxon>
        <taxon>Fungi</taxon>
        <taxon>Dikarya</taxon>
        <taxon>Basidiomycota</taxon>
        <taxon>Agaricomycotina</taxon>
        <taxon>Agaricomycetes</taxon>
        <taxon>Agaricomycetidae</taxon>
        <taxon>Boletales</taxon>
        <taxon>Suillineae</taxon>
        <taxon>Suillaceae</taxon>
        <taxon>Suillus</taxon>
    </lineage>
</organism>
<dbReference type="InterPro" id="IPR038375">
    <property type="entry name" value="NDUFAF7_sf"/>
</dbReference>
<dbReference type="Gene3D" id="3.40.50.12710">
    <property type="match status" value="1"/>
</dbReference>
<protein>
    <recommendedName>
        <fullName evidence="7">Protein arginine methyltransferase NDUFAF7</fullName>
        <ecNumber evidence="7">2.1.1.320</ecNumber>
    </recommendedName>
</protein>
<feature type="region of interest" description="Disordered" evidence="8">
    <location>
        <begin position="245"/>
        <end position="264"/>
    </location>
</feature>
<evidence type="ECO:0000313" key="9">
    <source>
        <dbReference type="EMBL" id="KAG1781736.1"/>
    </source>
</evidence>
<evidence type="ECO:0000256" key="3">
    <source>
        <dbReference type="ARBA" id="ARBA00022603"/>
    </source>
</evidence>
<evidence type="ECO:0000313" key="10">
    <source>
        <dbReference type="Proteomes" id="UP000714275"/>
    </source>
</evidence>
<evidence type="ECO:0000256" key="5">
    <source>
        <dbReference type="ARBA" id="ARBA00023128"/>
    </source>
</evidence>
<dbReference type="InterPro" id="IPR029063">
    <property type="entry name" value="SAM-dependent_MTases_sf"/>
</dbReference>
<dbReference type="Pfam" id="PF02636">
    <property type="entry name" value="Methyltransf_28"/>
    <property type="match status" value="1"/>
</dbReference>
<gene>
    <name evidence="9" type="ORF">EV702DRAFT_1073060</name>
</gene>
<name>A0A9P7A5D6_9AGAM</name>
<dbReference type="GO" id="GO:0005739">
    <property type="term" value="C:mitochondrion"/>
    <property type="evidence" value="ECO:0007669"/>
    <property type="project" value="UniProtKB-SubCell"/>
</dbReference>
<reference evidence="9" key="1">
    <citation type="journal article" date="2020" name="New Phytol.">
        <title>Comparative genomics reveals dynamic genome evolution in host specialist ectomycorrhizal fungi.</title>
        <authorList>
            <person name="Lofgren L.A."/>
            <person name="Nguyen N.H."/>
            <person name="Vilgalys R."/>
            <person name="Ruytinx J."/>
            <person name="Liao H.L."/>
            <person name="Branco S."/>
            <person name="Kuo A."/>
            <person name="LaButti K."/>
            <person name="Lipzen A."/>
            <person name="Andreopoulos W."/>
            <person name="Pangilinan J."/>
            <person name="Riley R."/>
            <person name="Hundley H."/>
            <person name="Na H."/>
            <person name="Barry K."/>
            <person name="Grigoriev I.V."/>
            <person name="Stajich J.E."/>
            <person name="Kennedy P.G."/>
        </authorList>
    </citation>
    <scope>NUCLEOTIDE SEQUENCE</scope>
    <source>
        <strain evidence="9">DOB743</strain>
    </source>
</reference>
<evidence type="ECO:0000256" key="4">
    <source>
        <dbReference type="ARBA" id="ARBA00022679"/>
    </source>
</evidence>
<dbReference type="Proteomes" id="UP000714275">
    <property type="component" value="Unassembled WGS sequence"/>
</dbReference>
<comment type="function">
    <text evidence="7">Arginine methyltransferase involved in the assembly or stability of mitochondrial NADH:ubiquinone oxidoreductase complex (complex I).</text>
</comment>
<keyword evidence="10" id="KW-1185">Reference proteome</keyword>
<sequence length="459" mass="50681">MLRFATRSRYGSNGLSSWLRQPKCRHGLNARTILHTRMMSGDCFGTLTDVEKIMLDSVKATGPISFSTFMQLSLGHPTHGYYMKPEHVVFGTQGDFITSPEISQMFGELVALWMIKQWMDTNGKVPFRVIELGPGRGTLMDDILRVLKQLPAARGKLKSIHLVESSATMRALQEGKLRKASQEGTFEIMWHDAIEEIEHEEDVFTMLVAHEFFDALPVNVIERTQQGWNEVLIAPSSDPSIKYTLPSSESVQNSDSPPQLHHTTSRWTRVLSPTPTASSTLLGLASPRFFSLPVGTRIEVSRASMNQARGIGKLINAHGGGCALVVDYGADKAFSDSLRAFKQHKIVDIFCSPGECDVTTNVDFALLKESMADLVSTHGPISQRNFLTRMGIEIRAAALVRSSSSLERKKAIEDGASRLIDPLGMGEQYKVLGVVAKSRAEEGQDVGEVWPFTVIQDSA</sequence>
<dbReference type="PANTHER" id="PTHR12049:SF7">
    <property type="entry name" value="PROTEIN ARGININE METHYLTRANSFERASE NDUFAF7, MITOCHONDRIAL"/>
    <property type="match status" value="1"/>
</dbReference>
<proteinExistence type="inferred from homology"/>
<evidence type="ECO:0000256" key="8">
    <source>
        <dbReference type="SAM" id="MobiDB-lite"/>
    </source>
</evidence>
<dbReference type="PANTHER" id="PTHR12049">
    <property type="entry name" value="PROTEIN ARGININE METHYLTRANSFERASE NDUFAF7, MITOCHONDRIAL"/>
    <property type="match status" value="1"/>
</dbReference>
<dbReference type="OrthoDB" id="438553at2759"/>
<evidence type="ECO:0000256" key="1">
    <source>
        <dbReference type="ARBA" id="ARBA00004173"/>
    </source>
</evidence>
<dbReference type="EC" id="2.1.1.320" evidence="7"/>
<comment type="similarity">
    <text evidence="2 7">Belongs to the NDUFAF7 family.</text>
</comment>
<dbReference type="EMBL" id="JABBWD010000005">
    <property type="protein sequence ID" value="KAG1781736.1"/>
    <property type="molecule type" value="Genomic_DNA"/>
</dbReference>
<dbReference type="GO" id="GO:0035243">
    <property type="term" value="F:protein-arginine omega-N symmetric methyltransferase activity"/>
    <property type="evidence" value="ECO:0007669"/>
    <property type="project" value="UniProtKB-EC"/>
</dbReference>